<evidence type="ECO:0000313" key="10">
    <source>
        <dbReference type="Proteomes" id="UP000054408"/>
    </source>
</evidence>
<dbReference type="InterPro" id="IPR035925">
    <property type="entry name" value="BSD_dom_sf"/>
</dbReference>
<dbReference type="PANTHER" id="PTHR12856">
    <property type="entry name" value="TRANSCRIPTION INITIATION FACTOR IIH-RELATED"/>
    <property type="match status" value="1"/>
</dbReference>
<dbReference type="SUPFAM" id="SSF140383">
    <property type="entry name" value="BSD domain-like"/>
    <property type="match status" value="2"/>
</dbReference>
<evidence type="ECO:0000256" key="6">
    <source>
        <dbReference type="ARBA" id="ARBA00023242"/>
    </source>
</evidence>
<evidence type="ECO:0000256" key="4">
    <source>
        <dbReference type="ARBA" id="ARBA00023015"/>
    </source>
</evidence>
<dbReference type="eggNOG" id="KOG2074">
    <property type="taxonomic scope" value="Eukaryota"/>
</dbReference>
<keyword evidence="6" id="KW-0539">Nucleus</keyword>
<dbReference type="InterPro" id="IPR011993">
    <property type="entry name" value="PH-like_dom_sf"/>
</dbReference>
<accession>A0A0L0DHX3</accession>
<proteinExistence type="inferred from homology"/>
<dbReference type="CDD" id="cd13229">
    <property type="entry name" value="PH_TFIIH"/>
    <property type="match status" value="1"/>
</dbReference>
<evidence type="ECO:0000256" key="7">
    <source>
        <dbReference type="SAM" id="MobiDB-lite"/>
    </source>
</evidence>
<dbReference type="InterPro" id="IPR005607">
    <property type="entry name" value="BSD_dom"/>
</dbReference>
<comment type="similarity">
    <text evidence="2">Belongs to the TFB1 family.</text>
</comment>
<evidence type="ECO:0000259" key="8">
    <source>
        <dbReference type="PROSITE" id="PS50858"/>
    </source>
</evidence>
<gene>
    <name evidence="9" type="ORF">AMSG_08217</name>
</gene>
<dbReference type="Gene3D" id="6.10.140.1200">
    <property type="match status" value="1"/>
</dbReference>
<dbReference type="PROSITE" id="PS50858">
    <property type="entry name" value="BSD"/>
    <property type="match status" value="1"/>
</dbReference>
<dbReference type="AlphaFoldDB" id="A0A0L0DHX3"/>
<dbReference type="SUPFAM" id="SSF50729">
    <property type="entry name" value="PH domain-like"/>
    <property type="match status" value="1"/>
</dbReference>
<dbReference type="EMBL" id="GL349471">
    <property type="protein sequence ID" value="KNC51969.1"/>
    <property type="molecule type" value="Genomic_DNA"/>
</dbReference>
<dbReference type="Proteomes" id="UP000054408">
    <property type="component" value="Unassembled WGS sequence"/>
</dbReference>
<dbReference type="Pfam" id="PF03909">
    <property type="entry name" value="BSD"/>
    <property type="match status" value="1"/>
</dbReference>
<evidence type="ECO:0000313" key="9">
    <source>
        <dbReference type="EMBL" id="KNC51969.1"/>
    </source>
</evidence>
<dbReference type="Gene3D" id="2.30.29.30">
    <property type="entry name" value="Pleckstrin-homology domain (PH domain)/Phosphotyrosine-binding domain (PTB)"/>
    <property type="match status" value="1"/>
</dbReference>
<reference evidence="9 10" key="1">
    <citation type="submission" date="2010-05" db="EMBL/GenBank/DDBJ databases">
        <title>The Genome Sequence of Thecamonas trahens ATCC 50062.</title>
        <authorList>
            <consortium name="The Broad Institute Genome Sequencing Platform"/>
            <person name="Russ C."/>
            <person name="Cuomo C."/>
            <person name="Shea T."/>
            <person name="Young S.K."/>
            <person name="Zeng Q."/>
            <person name="Koehrsen M."/>
            <person name="Haas B."/>
            <person name="Borodovsky M."/>
            <person name="Guigo R."/>
            <person name="Alvarado L."/>
            <person name="Berlin A."/>
            <person name="Bochicchio J."/>
            <person name="Borenstein D."/>
            <person name="Chapman S."/>
            <person name="Chen Z."/>
            <person name="Freedman E."/>
            <person name="Gellesch M."/>
            <person name="Goldberg J."/>
            <person name="Griggs A."/>
            <person name="Gujja S."/>
            <person name="Heilman E."/>
            <person name="Heiman D."/>
            <person name="Hepburn T."/>
            <person name="Howarth C."/>
            <person name="Jen D."/>
            <person name="Larson L."/>
            <person name="Mehta T."/>
            <person name="Park D."/>
            <person name="Pearson M."/>
            <person name="Roberts A."/>
            <person name="Saif S."/>
            <person name="Shenoy N."/>
            <person name="Sisk P."/>
            <person name="Stolte C."/>
            <person name="Sykes S."/>
            <person name="Thomson T."/>
            <person name="Walk T."/>
            <person name="White J."/>
            <person name="Yandava C."/>
            <person name="Burger G."/>
            <person name="Gray M.W."/>
            <person name="Holland P.W.H."/>
            <person name="King N."/>
            <person name="Lang F.B.F."/>
            <person name="Roger A.J."/>
            <person name="Ruiz-Trillo I."/>
            <person name="Lander E."/>
            <person name="Nusbaum C."/>
        </authorList>
    </citation>
    <scope>NUCLEOTIDE SEQUENCE [LARGE SCALE GENOMIC DNA]</scope>
    <source>
        <strain evidence="9 10">ATCC 50062</strain>
    </source>
</reference>
<feature type="domain" description="BSD" evidence="8">
    <location>
        <begin position="207"/>
        <end position="259"/>
    </location>
</feature>
<keyword evidence="3" id="KW-0677">Repeat</keyword>
<dbReference type="STRING" id="461836.A0A0L0DHX3"/>
<keyword evidence="4" id="KW-0805">Transcription regulation</keyword>
<dbReference type="GO" id="GO:0006351">
    <property type="term" value="P:DNA-templated transcription"/>
    <property type="evidence" value="ECO:0007669"/>
    <property type="project" value="InterPro"/>
</dbReference>
<dbReference type="Pfam" id="PF08567">
    <property type="entry name" value="PH_TFIIH"/>
    <property type="match status" value="1"/>
</dbReference>
<dbReference type="RefSeq" id="XP_013755556.1">
    <property type="nucleotide sequence ID" value="XM_013900102.1"/>
</dbReference>
<dbReference type="InterPro" id="IPR013876">
    <property type="entry name" value="TFIIH_BTF_p62_N"/>
</dbReference>
<keyword evidence="5" id="KW-0804">Transcription</keyword>
<comment type="subcellular location">
    <subcellularLocation>
        <location evidence="1">Nucleus</location>
    </subcellularLocation>
</comment>
<organism evidence="9 10">
    <name type="scientific">Thecamonas trahens ATCC 50062</name>
    <dbReference type="NCBI Taxonomy" id="461836"/>
    <lineage>
        <taxon>Eukaryota</taxon>
        <taxon>Apusozoa</taxon>
        <taxon>Apusomonadida</taxon>
        <taxon>Apusomonadidae</taxon>
        <taxon>Thecamonas</taxon>
    </lineage>
</organism>
<sequence>MSDWRRKDEEVILRSTVRMGKELGELVLSSQRVLFFGQRRSRPIQIEVPTIVKHFVSTPSTPAILLKIEVASGKAYTFEFVSDAREAERDRIKLELANMRSALQERLARAEAIGASASGSENAANKGAVDKVMAASSRDTEYRLALLAKDKGLAELHAQLVGTDAITDDEFWESRKELVARERLAPERQHVGMSTELLADVRPKAQNSTHIQFSITPEVIHHIFLENPHVHLAYKELVPAKMDKVAFWTKYFNHYYLHQNNANRAGIIDKIDTHNVRFRRLTDPSVETASASAAVLARTQPELQKRSLQLNALRDDSAVSELYGYGTVAGSLDPHTASQARSSAPARAAVVGRTKSTKPRKVRESKSLVRRVNRHSMIVLEDSDVVPLTVSKSLMAEAARIRELEAEPEPETIPLEIIDTSAYFSTGASAATGQCSCTAGAYIRGSLFSKQVAAAPAGVRTVPDADAVLDGVMAASRVRQSSEADSHLRMQQMPTGFVDRIVPLDAAVTELLRHFWNASANSLQPKAWPKLDRIMQAMGGLEDRLAALRTGYAVSKPAISAVDHLLAKLTKAKARFEADVAKRASIPMTSSGAKKKRKRTDGLASTEPLAKRVKPLA</sequence>
<feature type="region of interest" description="Disordered" evidence="7">
    <location>
        <begin position="587"/>
        <end position="617"/>
    </location>
</feature>
<evidence type="ECO:0000256" key="1">
    <source>
        <dbReference type="ARBA" id="ARBA00004123"/>
    </source>
</evidence>
<dbReference type="InterPro" id="IPR027079">
    <property type="entry name" value="Tfb1/GTF2H1"/>
</dbReference>
<dbReference type="SMART" id="SM00751">
    <property type="entry name" value="BSD"/>
    <property type="match status" value="2"/>
</dbReference>
<evidence type="ECO:0000256" key="3">
    <source>
        <dbReference type="ARBA" id="ARBA00022737"/>
    </source>
</evidence>
<dbReference type="OrthoDB" id="360521at2759"/>
<protein>
    <recommendedName>
        <fullName evidence="8">BSD domain-containing protein</fullName>
    </recommendedName>
</protein>
<dbReference type="GO" id="GO:0000439">
    <property type="term" value="C:transcription factor TFIIH core complex"/>
    <property type="evidence" value="ECO:0007669"/>
    <property type="project" value="InterPro"/>
</dbReference>
<dbReference type="Gene3D" id="1.10.3970.10">
    <property type="entry name" value="BSD domain"/>
    <property type="match status" value="1"/>
</dbReference>
<evidence type="ECO:0000256" key="2">
    <source>
        <dbReference type="ARBA" id="ARBA00009448"/>
    </source>
</evidence>
<name>A0A0L0DHX3_THETB</name>
<dbReference type="GeneID" id="25566954"/>
<dbReference type="GO" id="GO:0006289">
    <property type="term" value="P:nucleotide-excision repair"/>
    <property type="evidence" value="ECO:0007669"/>
    <property type="project" value="InterPro"/>
</dbReference>
<keyword evidence="10" id="KW-1185">Reference proteome</keyword>
<evidence type="ECO:0000256" key="5">
    <source>
        <dbReference type="ARBA" id="ARBA00023163"/>
    </source>
</evidence>